<evidence type="ECO:0000256" key="1">
    <source>
        <dbReference type="ARBA" id="ARBA00001946"/>
    </source>
</evidence>
<dbReference type="SUPFAM" id="SSF55073">
    <property type="entry name" value="Nucleotide cyclase"/>
    <property type="match status" value="1"/>
</dbReference>
<dbReference type="GO" id="GO:0052621">
    <property type="term" value="F:diguanylate cyclase activity"/>
    <property type="evidence" value="ECO:0007669"/>
    <property type="project" value="UniProtKB-EC"/>
</dbReference>
<keyword evidence="4" id="KW-0175">Coiled coil</keyword>
<feature type="transmembrane region" description="Helical" evidence="5">
    <location>
        <begin position="250"/>
        <end position="270"/>
    </location>
</feature>
<sequence length="622" mass="70181">MSHKYRLLAMLWLCLAVLPAFGAEPAHWRGTEGSLELEGYTYSWVDRGGDASLDEVMGLADDQWRAESPPAISHGYVDHPYWFRIALKNPTEQRLRPYFEIGYPVLRHIEFYRIHDHAPMEKLLLGNERPFEERPLEHRNFIVPLELAPGETLTIYMRVTTGSSMQLPLTLWAPEAFQVYEQSDLLFQGIYYGIAVAMILYHCFVFIALRERAFLYYLGYITAMPLFLATLGGLSYQYLWPQATWWNNQLLMIFLHAVVIFGSFFTVRFLSIGRHSHPIIHGTILTVAGVAALIVLAALVIPFAHIVLPSILLAFIACSLMLTVGVVRLLEGDFAARYYTLAWCFMLFGGIVLALNKLALVPNNVFTQNAVQVGSALGVILLSIAIADRLNKEKQTALEAQQMALREEKNARLAQAETLKIQEEANTKLEERVRERTEELETANAKLREFSTTDSLTGLKTRGYFEEAFMTYCVEAFRYQQSLSLLVMDIDHFKSFNDTYGHLVGDQCLRVVAETMASVVTRSPDLLARYGGEEFVAVLPDTTAEGARCVAERIRKKMASAPFQVSDERITVTLSIGVTSRIPGNADMSQQLFEEADRALYQAKRADRNQVVVFDPEGSEPA</sequence>
<keyword evidence="5" id="KW-1133">Transmembrane helix</keyword>
<dbReference type="CDD" id="cd01949">
    <property type="entry name" value="GGDEF"/>
    <property type="match status" value="1"/>
</dbReference>
<reference evidence="8 9" key="1">
    <citation type="submission" date="2019-03" db="EMBL/GenBank/DDBJ databases">
        <title>Genomic Encyclopedia of Type Strains, Phase IV (KMG-IV): sequencing the most valuable type-strain genomes for metagenomic binning, comparative biology and taxonomic classification.</title>
        <authorList>
            <person name="Goeker M."/>
        </authorList>
    </citation>
    <scope>NUCLEOTIDE SEQUENCE [LARGE SCALE GENOMIC DNA]</scope>
    <source>
        <strain evidence="8 9">DSM 15505</strain>
    </source>
</reference>
<feature type="transmembrane region" description="Helical" evidence="5">
    <location>
        <begin position="366"/>
        <end position="387"/>
    </location>
</feature>
<dbReference type="Pfam" id="PF07695">
    <property type="entry name" value="7TMR-DISM_7TM"/>
    <property type="match status" value="1"/>
</dbReference>
<dbReference type="AlphaFoldDB" id="A0A4R7K1B8"/>
<feature type="transmembrane region" description="Helical" evidence="5">
    <location>
        <begin position="190"/>
        <end position="209"/>
    </location>
</feature>
<dbReference type="FunFam" id="3.30.70.270:FF:000001">
    <property type="entry name" value="Diguanylate cyclase domain protein"/>
    <property type="match status" value="1"/>
</dbReference>
<proteinExistence type="predicted"/>
<evidence type="ECO:0000313" key="8">
    <source>
        <dbReference type="EMBL" id="TDT44375.1"/>
    </source>
</evidence>
<keyword evidence="9" id="KW-1185">Reference proteome</keyword>
<evidence type="ECO:0000313" key="9">
    <source>
        <dbReference type="Proteomes" id="UP000295830"/>
    </source>
</evidence>
<feature type="domain" description="GGDEF" evidence="7">
    <location>
        <begin position="481"/>
        <end position="616"/>
    </location>
</feature>
<dbReference type="Gene3D" id="3.30.70.270">
    <property type="match status" value="1"/>
</dbReference>
<comment type="cofactor">
    <cofactor evidence="1">
        <name>Mg(2+)</name>
        <dbReference type="ChEBI" id="CHEBI:18420"/>
    </cofactor>
</comment>
<comment type="caution">
    <text evidence="8">The sequence shown here is derived from an EMBL/GenBank/DDBJ whole genome shotgun (WGS) entry which is preliminary data.</text>
</comment>
<feature type="coiled-coil region" evidence="4">
    <location>
        <begin position="391"/>
        <end position="446"/>
    </location>
</feature>
<dbReference type="InterPro" id="IPR000160">
    <property type="entry name" value="GGDEF_dom"/>
</dbReference>
<dbReference type="RefSeq" id="WP_243864825.1">
    <property type="nucleotide sequence ID" value="NZ_SOAX01000001.1"/>
</dbReference>
<dbReference type="PANTHER" id="PTHR45138:SF9">
    <property type="entry name" value="DIGUANYLATE CYCLASE DGCM-RELATED"/>
    <property type="match status" value="1"/>
</dbReference>
<feature type="signal peptide" evidence="6">
    <location>
        <begin position="1"/>
        <end position="22"/>
    </location>
</feature>
<dbReference type="InterPro" id="IPR050469">
    <property type="entry name" value="Diguanylate_Cyclase"/>
</dbReference>
<name>A0A4R7K1B8_9GAMM</name>
<evidence type="ECO:0000256" key="4">
    <source>
        <dbReference type="SAM" id="Coils"/>
    </source>
</evidence>
<evidence type="ECO:0000256" key="2">
    <source>
        <dbReference type="ARBA" id="ARBA00012528"/>
    </source>
</evidence>
<keyword evidence="5" id="KW-0472">Membrane</keyword>
<accession>A0A4R7K1B8</accession>
<feature type="transmembrane region" description="Helical" evidence="5">
    <location>
        <begin position="307"/>
        <end position="327"/>
    </location>
</feature>
<dbReference type="Proteomes" id="UP000295830">
    <property type="component" value="Unassembled WGS sequence"/>
</dbReference>
<dbReference type="PROSITE" id="PS50887">
    <property type="entry name" value="GGDEF"/>
    <property type="match status" value="1"/>
</dbReference>
<feature type="transmembrane region" description="Helical" evidence="5">
    <location>
        <begin position="282"/>
        <end position="301"/>
    </location>
</feature>
<dbReference type="Pfam" id="PF07696">
    <property type="entry name" value="7TMR-DISMED2"/>
    <property type="match status" value="1"/>
</dbReference>
<protein>
    <recommendedName>
        <fullName evidence="2">diguanylate cyclase</fullName>
        <ecNumber evidence="2">2.7.7.65</ecNumber>
    </recommendedName>
</protein>
<dbReference type="GO" id="GO:0043709">
    <property type="term" value="P:cell adhesion involved in single-species biofilm formation"/>
    <property type="evidence" value="ECO:0007669"/>
    <property type="project" value="TreeGrafter"/>
</dbReference>
<dbReference type="InterPro" id="IPR043128">
    <property type="entry name" value="Rev_trsase/Diguanyl_cyclase"/>
</dbReference>
<feature type="chain" id="PRO_5020204486" description="diguanylate cyclase" evidence="6">
    <location>
        <begin position="23"/>
        <end position="622"/>
    </location>
</feature>
<feature type="transmembrane region" description="Helical" evidence="5">
    <location>
        <begin position="216"/>
        <end position="238"/>
    </location>
</feature>
<organism evidence="8 9">
    <name type="scientific">Halospina denitrificans</name>
    <dbReference type="NCBI Taxonomy" id="332522"/>
    <lineage>
        <taxon>Bacteria</taxon>
        <taxon>Pseudomonadati</taxon>
        <taxon>Pseudomonadota</taxon>
        <taxon>Gammaproteobacteria</taxon>
        <taxon>Halospina</taxon>
    </lineage>
</organism>
<dbReference type="GO" id="GO:1902201">
    <property type="term" value="P:negative regulation of bacterial-type flagellum-dependent cell motility"/>
    <property type="evidence" value="ECO:0007669"/>
    <property type="project" value="TreeGrafter"/>
</dbReference>
<keyword evidence="5" id="KW-0812">Transmembrane</keyword>
<dbReference type="Pfam" id="PF00990">
    <property type="entry name" value="GGDEF"/>
    <property type="match status" value="1"/>
</dbReference>
<comment type="catalytic activity">
    <reaction evidence="3">
        <text>2 GTP = 3',3'-c-di-GMP + 2 diphosphate</text>
        <dbReference type="Rhea" id="RHEA:24898"/>
        <dbReference type="ChEBI" id="CHEBI:33019"/>
        <dbReference type="ChEBI" id="CHEBI:37565"/>
        <dbReference type="ChEBI" id="CHEBI:58805"/>
        <dbReference type="EC" id="2.7.7.65"/>
    </reaction>
</comment>
<dbReference type="InterPro" id="IPR029787">
    <property type="entry name" value="Nucleotide_cyclase"/>
</dbReference>
<dbReference type="InterPro" id="IPR011622">
    <property type="entry name" value="7TMR_DISM_rcpt_extracell_dom2"/>
</dbReference>
<dbReference type="Gene3D" id="2.60.40.2380">
    <property type="match status" value="1"/>
</dbReference>
<dbReference type="GO" id="GO:0005886">
    <property type="term" value="C:plasma membrane"/>
    <property type="evidence" value="ECO:0007669"/>
    <property type="project" value="TreeGrafter"/>
</dbReference>
<dbReference type="EC" id="2.7.7.65" evidence="2"/>
<dbReference type="SMART" id="SM00267">
    <property type="entry name" value="GGDEF"/>
    <property type="match status" value="1"/>
</dbReference>
<dbReference type="EMBL" id="SOAX01000001">
    <property type="protein sequence ID" value="TDT44375.1"/>
    <property type="molecule type" value="Genomic_DNA"/>
</dbReference>
<evidence type="ECO:0000256" key="3">
    <source>
        <dbReference type="ARBA" id="ARBA00034247"/>
    </source>
</evidence>
<keyword evidence="6" id="KW-0732">Signal</keyword>
<evidence type="ECO:0000256" key="6">
    <source>
        <dbReference type="SAM" id="SignalP"/>
    </source>
</evidence>
<feature type="transmembrane region" description="Helical" evidence="5">
    <location>
        <begin position="339"/>
        <end position="360"/>
    </location>
</feature>
<evidence type="ECO:0000259" key="7">
    <source>
        <dbReference type="PROSITE" id="PS50887"/>
    </source>
</evidence>
<dbReference type="PANTHER" id="PTHR45138">
    <property type="entry name" value="REGULATORY COMPONENTS OF SENSORY TRANSDUCTION SYSTEM"/>
    <property type="match status" value="1"/>
</dbReference>
<dbReference type="NCBIfam" id="TIGR00254">
    <property type="entry name" value="GGDEF"/>
    <property type="match status" value="1"/>
</dbReference>
<dbReference type="InterPro" id="IPR011623">
    <property type="entry name" value="7TMR_DISM_rcpt_extracell_dom1"/>
</dbReference>
<evidence type="ECO:0000256" key="5">
    <source>
        <dbReference type="SAM" id="Phobius"/>
    </source>
</evidence>
<gene>
    <name evidence="8" type="ORF">DES49_0477</name>
</gene>